<accession>A0A0F9HYB7</accession>
<gene>
    <name evidence="2" type="ORF">LCGC14_1942130</name>
</gene>
<feature type="transmembrane region" description="Helical" evidence="1">
    <location>
        <begin position="41"/>
        <end position="60"/>
    </location>
</feature>
<dbReference type="EMBL" id="LAZR01021037">
    <property type="protein sequence ID" value="KKL86700.1"/>
    <property type="molecule type" value="Genomic_DNA"/>
</dbReference>
<keyword evidence="1" id="KW-0812">Transmembrane</keyword>
<organism evidence="2">
    <name type="scientific">marine sediment metagenome</name>
    <dbReference type="NCBI Taxonomy" id="412755"/>
    <lineage>
        <taxon>unclassified sequences</taxon>
        <taxon>metagenomes</taxon>
        <taxon>ecological metagenomes</taxon>
    </lineage>
</organism>
<comment type="caution">
    <text evidence="2">The sequence shown here is derived from an EMBL/GenBank/DDBJ whole genome shotgun (WGS) entry which is preliminary data.</text>
</comment>
<name>A0A0F9HYB7_9ZZZZ</name>
<feature type="non-terminal residue" evidence="2">
    <location>
        <position position="1"/>
    </location>
</feature>
<evidence type="ECO:0000256" key="1">
    <source>
        <dbReference type="SAM" id="Phobius"/>
    </source>
</evidence>
<sequence>IRNSIWLTPIIIGQSWIWFWFINGFDIIAIGEFFIRYEGYLTIFSLLGVNLLSAILATLAKQRYEKYMKEIKTV</sequence>
<keyword evidence="1" id="KW-0472">Membrane</keyword>
<keyword evidence="1" id="KW-1133">Transmembrane helix</keyword>
<proteinExistence type="predicted"/>
<protein>
    <submittedName>
        <fullName evidence="2">Uncharacterized protein</fullName>
    </submittedName>
</protein>
<evidence type="ECO:0000313" key="2">
    <source>
        <dbReference type="EMBL" id="KKL86700.1"/>
    </source>
</evidence>
<dbReference type="AlphaFoldDB" id="A0A0F9HYB7"/>
<reference evidence="2" key="1">
    <citation type="journal article" date="2015" name="Nature">
        <title>Complex archaea that bridge the gap between prokaryotes and eukaryotes.</title>
        <authorList>
            <person name="Spang A."/>
            <person name="Saw J.H."/>
            <person name="Jorgensen S.L."/>
            <person name="Zaremba-Niedzwiedzka K."/>
            <person name="Martijn J."/>
            <person name="Lind A.E."/>
            <person name="van Eijk R."/>
            <person name="Schleper C."/>
            <person name="Guy L."/>
            <person name="Ettema T.J."/>
        </authorList>
    </citation>
    <scope>NUCLEOTIDE SEQUENCE</scope>
</reference>